<organism evidence="2 3">
    <name type="scientific">[Eubacterium] siraeum DSM 15702</name>
    <dbReference type="NCBI Taxonomy" id="428128"/>
    <lineage>
        <taxon>Bacteria</taxon>
        <taxon>Bacillati</taxon>
        <taxon>Bacillota</taxon>
        <taxon>Clostridia</taxon>
        <taxon>Eubacteriales</taxon>
        <taxon>Oscillospiraceae</taxon>
        <taxon>Oscillospiraceae incertae sedis</taxon>
    </lineage>
</organism>
<dbReference type="GO" id="GO:0004519">
    <property type="term" value="F:endonuclease activity"/>
    <property type="evidence" value="ECO:0007669"/>
    <property type="project" value="UniProtKB-KW"/>
</dbReference>
<dbReference type="EMBL" id="ABCA03000042">
    <property type="protein sequence ID" value="EDS01099.1"/>
    <property type="molecule type" value="Genomic_DNA"/>
</dbReference>
<comment type="caution">
    <text evidence="2">The sequence shown here is derived from an EMBL/GenBank/DDBJ whole genome shotgun (WGS) entry which is preliminary data.</text>
</comment>
<feature type="domain" description="HNH nuclease" evidence="1">
    <location>
        <begin position="76"/>
        <end position="131"/>
    </location>
</feature>
<evidence type="ECO:0000313" key="2">
    <source>
        <dbReference type="EMBL" id="EDS01099.1"/>
    </source>
</evidence>
<keyword evidence="2" id="KW-0540">Nuclease</keyword>
<reference evidence="2" key="2">
    <citation type="submission" date="2014-06" db="EMBL/GenBank/DDBJ databases">
        <title>Draft genome sequence of Eubacterium siraeum (DSM 15702).</title>
        <authorList>
            <person name="Sudarsanam P."/>
            <person name="Ley R."/>
            <person name="Guruge J."/>
            <person name="Turnbaugh P.J."/>
            <person name="Mahowald M."/>
            <person name="Liep D."/>
            <person name="Gordon J."/>
        </authorList>
    </citation>
    <scope>NUCLEOTIDE SEQUENCE</scope>
    <source>
        <strain evidence="2">DSM 15702</strain>
    </source>
</reference>
<sequence>MQRIKKTRSKNIAPFCADDEHPSERYPFLRGIFYFFEPCGSSTVIGFDYRIWVTTEKEVLKMSKYKTIDVWNRVFGARQEAYDYAGRLMKKSACGNPNSAYHPTLDHIRPLSAGGCDVLENIIICHRDTNEEKADHFPHWKANGAHYHARRVKGSRVEYEIIED</sequence>
<dbReference type="Gene3D" id="1.10.30.50">
    <property type="match status" value="1"/>
</dbReference>
<protein>
    <submittedName>
        <fullName evidence="2">HNH endonuclease domain protein</fullName>
    </submittedName>
</protein>
<dbReference type="InterPro" id="IPR003615">
    <property type="entry name" value="HNH_nuc"/>
</dbReference>
<keyword evidence="3" id="KW-1185">Reference proteome</keyword>
<keyword evidence="2" id="KW-0378">Hydrolase</keyword>
<keyword evidence="2" id="KW-0255">Endonuclease</keyword>
<gene>
    <name evidence="2" type="ORF">EUBSIR_01064</name>
</gene>
<dbReference type="AlphaFoldDB" id="B0MMK4"/>
<dbReference type="SMART" id="SM00507">
    <property type="entry name" value="HNHc"/>
    <property type="match status" value="1"/>
</dbReference>
<accession>B0MMK4</accession>
<proteinExistence type="predicted"/>
<dbReference type="CDD" id="cd00085">
    <property type="entry name" value="HNHc"/>
    <property type="match status" value="1"/>
</dbReference>
<name>B0MMK4_9FIRM</name>
<dbReference type="Proteomes" id="UP000005326">
    <property type="component" value="Unassembled WGS sequence"/>
</dbReference>
<evidence type="ECO:0000313" key="3">
    <source>
        <dbReference type="Proteomes" id="UP000005326"/>
    </source>
</evidence>
<evidence type="ECO:0000259" key="1">
    <source>
        <dbReference type="SMART" id="SM00507"/>
    </source>
</evidence>
<reference evidence="2" key="1">
    <citation type="submission" date="2007-10" db="EMBL/GenBank/DDBJ databases">
        <authorList>
            <person name="Fulton L."/>
            <person name="Clifton S."/>
            <person name="Fulton B."/>
            <person name="Xu J."/>
            <person name="Minx P."/>
            <person name="Pepin K.H."/>
            <person name="Johnson M."/>
            <person name="Thiruvilangam P."/>
            <person name="Bhonagiri V."/>
            <person name="Nash W.E."/>
            <person name="Mardis E.R."/>
            <person name="Wilson R.K."/>
        </authorList>
    </citation>
    <scope>NUCLEOTIDE SEQUENCE [LARGE SCALE GENOMIC DNA]</scope>
    <source>
        <strain evidence="2">DSM 15702</strain>
    </source>
</reference>